<dbReference type="CDD" id="cd04301">
    <property type="entry name" value="NAT_SF"/>
    <property type="match status" value="1"/>
</dbReference>
<keyword evidence="3" id="KW-1185">Reference proteome</keyword>
<keyword evidence="2" id="KW-0808">Transferase</keyword>
<evidence type="ECO:0000313" key="2">
    <source>
        <dbReference type="EMBL" id="RUT03197.1"/>
    </source>
</evidence>
<dbReference type="PROSITE" id="PS51186">
    <property type="entry name" value="GNAT"/>
    <property type="match status" value="1"/>
</dbReference>
<dbReference type="OrthoDB" id="9798006at2"/>
<dbReference type="InterPro" id="IPR016181">
    <property type="entry name" value="Acyl_CoA_acyltransferase"/>
</dbReference>
<name>A0A3S1CA70_9CYAN</name>
<accession>A0A3S1CA70</accession>
<dbReference type="Proteomes" id="UP000271624">
    <property type="component" value="Unassembled WGS sequence"/>
</dbReference>
<reference evidence="2" key="2">
    <citation type="journal article" date="2019" name="Genome Biol. Evol.">
        <title>Day and night: Metabolic profiles and evolutionary relationships of six axenic non-marine cyanobacteria.</title>
        <authorList>
            <person name="Will S.E."/>
            <person name="Henke P."/>
            <person name="Boedeker C."/>
            <person name="Huang S."/>
            <person name="Brinkmann H."/>
            <person name="Rohde M."/>
            <person name="Jarek M."/>
            <person name="Friedl T."/>
            <person name="Seufert S."/>
            <person name="Schumacher M."/>
            <person name="Overmann J."/>
            <person name="Neumann-Schaal M."/>
            <person name="Petersen J."/>
        </authorList>
    </citation>
    <scope>NUCLEOTIDE SEQUENCE [LARGE SCALE GENOMIC DNA]</scope>
    <source>
        <strain evidence="2">PCC 7102</strain>
    </source>
</reference>
<sequence>MIRLATVDDAASIQAIYAPFCLSSPITFETEAPTIEQMQQRITKLLLQYPWLVYCSDNQVLGYAYAAPHHERVAYQWSVNVSVYIHERARRMGIGKSLYTTLFDVLKLQGYYNAYAGVTQPNIPSMRLHESLGFQHVGTYKNAGYKCDEWHDVTWLGLILLPTAPDPKPPTSIKLLQNTNLQRIQRM</sequence>
<dbReference type="Pfam" id="PF13420">
    <property type="entry name" value="Acetyltransf_4"/>
    <property type="match status" value="1"/>
</dbReference>
<feature type="domain" description="N-acetyltransferase" evidence="1">
    <location>
        <begin position="1"/>
        <end position="165"/>
    </location>
</feature>
<evidence type="ECO:0000313" key="3">
    <source>
        <dbReference type="Proteomes" id="UP000271624"/>
    </source>
</evidence>
<evidence type="ECO:0000259" key="1">
    <source>
        <dbReference type="PROSITE" id="PS51186"/>
    </source>
</evidence>
<protein>
    <submittedName>
        <fullName evidence="2">N-acetyltransferase</fullName>
    </submittedName>
</protein>
<gene>
    <name evidence="2" type="ORF">DSM106972_055050</name>
</gene>
<comment type="caution">
    <text evidence="2">The sequence shown here is derived from an EMBL/GenBank/DDBJ whole genome shotgun (WGS) entry which is preliminary data.</text>
</comment>
<dbReference type="NCBIfam" id="NF040504">
    <property type="entry name" value="resist_ArsN1b"/>
    <property type="match status" value="1"/>
</dbReference>
<dbReference type="EMBL" id="RSCL01000014">
    <property type="protein sequence ID" value="RUT03197.1"/>
    <property type="molecule type" value="Genomic_DNA"/>
</dbReference>
<organism evidence="2 3">
    <name type="scientific">Dulcicalothrix desertica PCC 7102</name>
    <dbReference type="NCBI Taxonomy" id="232991"/>
    <lineage>
        <taxon>Bacteria</taxon>
        <taxon>Bacillati</taxon>
        <taxon>Cyanobacteriota</taxon>
        <taxon>Cyanophyceae</taxon>
        <taxon>Nostocales</taxon>
        <taxon>Calotrichaceae</taxon>
        <taxon>Dulcicalothrix</taxon>
    </lineage>
</organism>
<proteinExistence type="predicted"/>
<dbReference type="AlphaFoldDB" id="A0A3S1CA70"/>
<dbReference type="Gene3D" id="3.40.630.30">
    <property type="match status" value="1"/>
</dbReference>
<dbReference type="SUPFAM" id="SSF55729">
    <property type="entry name" value="Acyl-CoA N-acyltransferases (Nat)"/>
    <property type="match status" value="1"/>
</dbReference>
<dbReference type="PANTHER" id="PTHR43072:SF8">
    <property type="entry name" value="ACYLTRANSFERASE FABY-RELATED"/>
    <property type="match status" value="1"/>
</dbReference>
<dbReference type="InterPro" id="IPR000182">
    <property type="entry name" value="GNAT_dom"/>
</dbReference>
<dbReference type="RefSeq" id="WP_127083773.1">
    <property type="nucleotide sequence ID" value="NZ_RSCL01000014.1"/>
</dbReference>
<dbReference type="PANTHER" id="PTHR43072">
    <property type="entry name" value="N-ACETYLTRANSFERASE"/>
    <property type="match status" value="1"/>
</dbReference>
<dbReference type="GO" id="GO:0016747">
    <property type="term" value="F:acyltransferase activity, transferring groups other than amino-acyl groups"/>
    <property type="evidence" value="ECO:0007669"/>
    <property type="project" value="InterPro"/>
</dbReference>
<reference evidence="2" key="1">
    <citation type="submission" date="2018-12" db="EMBL/GenBank/DDBJ databases">
        <authorList>
            <person name="Will S."/>
            <person name="Neumann-Schaal M."/>
            <person name="Henke P."/>
        </authorList>
    </citation>
    <scope>NUCLEOTIDE SEQUENCE</scope>
    <source>
        <strain evidence="2">PCC 7102</strain>
    </source>
</reference>